<evidence type="ECO:0000313" key="4">
    <source>
        <dbReference type="Proteomes" id="UP001519921"/>
    </source>
</evidence>
<dbReference type="PANTHER" id="PTHR40039">
    <property type="entry name" value="PROTEIN DLTD"/>
    <property type="match status" value="1"/>
</dbReference>
<keyword evidence="2" id="KW-0812">Transmembrane</keyword>
<reference evidence="3 4" key="1">
    <citation type="submission" date="2021-07" db="EMBL/GenBank/DDBJ databases">
        <title>Clostridium weizhouense sp. nov., an anaerobic bacterium isolated from activated sludge of Petroleum wastewater.</title>
        <authorList>
            <person name="Li Q."/>
        </authorList>
    </citation>
    <scope>NUCLEOTIDE SEQUENCE [LARGE SCALE GENOMIC DNA]</scope>
    <source>
        <strain evidence="3 4">YB-6</strain>
    </source>
</reference>
<comment type="caution">
    <text evidence="3">The sequence shown here is derived from an EMBL/GenBank/DDBJ whole genome shotgun (WGS) entry which is preliminary data.</text>
</comment>
<dbReference type="NCBIfam" id="TIGR04092">
    <property type="entry name" value="LTA_DltD"/>
    <property type="match status" value="1"/>
</dbReference>
<keyword evidence="4" id="KW-1185">Reference proteome</keyword>
<evidence type="ECO:0000256" key="1">
    <source>
        <dbReference type="PIRNR" id="PIRNR021438"/>
    </source>
</evidence>
<dbReference type="SUPFAM" id="SSF52266">
    <property type="entry name" value="SGNH hydrolase"/>
    <property type="match status" value="1"/>
</dbReference>
<keyword evidence="1 2" id="KW-0472">Membrane</keyword>
<dbReference type="PANTHER" id="PTHR40039:SF1">
    <property type="entry name" value="PROTEIN DLTD"/>
    <property type="match status" value="1"/>
</dbReference>
<sequence length="393" mass="46108">MKKIICILFPIFIALITINYLDFFLDKEVNKMLKSKNLDYINREYGSVYKDKGVIYNENITKQNELVLQGSSELASPVSQLPATFFPIKGLDTIVTNGRSYSQNLHQVSTLGSQHVNMNEKKVAFIVSLQWFMDENGIDANSFQANFSPVQFYKFLDNKKISNENKNYYASRVSKLLLGNTQFLSERIYAKIYLNNSYIYKIANIICKPYLIARKKVVELKDKGLLYKELKKLPEKREISSKEVNWKQEYEKAEKEGKSQVTNNDFMVYDSYYNNNLKANVEAKKDSNKGIDLMNSKEFDDYKLYLDTCNDLGIKPYIILMPTNGLWYDHTGLKKETRNNFYTRVQKMAEDKGFDVLNLEDEEYTPYFMCDVMHLGWKGWLRVDEELYNRFKN</sequence>
<organism evidence="3 4">
    <name type="scientific">Clostridium weizhouense</name>
    <dbReference type="NCBI Taxonomy" id="2859781"/>
    <lineage>
        <taxon>Bacteria</taxon>
        <taxon>Bacillati</taxon>
        <taxon>Bacillota</taxon>
        <taxon>Clostridia</taxon>
        <taxon>Eubacteriales</taxon>
        <taxon>Clostridiaceae</taxon>
        <taxon>Clostridium</taxon>
    </lineage>
</organism>
<dbReference type="PIRSF" id="PIRSF021438">
    <property type="entry name" value="DltD"/>
    <property type="match status" value="1"/>
</dbReference>
<accession>A0ABS7AJH9</accession>
<keyword evidence="2" id="KW-1133">Transmembrane helix</keyword>
<gene>
    <name evidence="3" type="primary">dltD</name>
    <name evidence="3" type="ORF">KYD98_01225</name>
</gene>
<proteinExistence type="inferred from homology"/>
<dbReference type="Pfam" id="PF04914">
    <property type="entry name" value="DltD"/>
    <property type="match status" value="1"/>
</dbReference>
<comment type="pathway">
    <text evidence="1">Cell wall biogenesis; lipoteichoic acid biosynthesis.</text>
</comment>
<dbReference type="Proteomes" id="UP001519921">
    <property type="component" value="Unassembled WGS sequence"/>
</dbReference>
<name>A0ABS7AJH9_9CLOT</name>
<dbReference type="EMBL" id="JAHXPT010000001">
    <property type="protein sequence ID" value="MBW6408709.1"/>
    <property type="molecule type" value="Genomic_DNA"/>
</dbReference>
<dbReference type="InterPro" id="IPR006998">
    <property type="entry name" value="DltD"/>
</dbReference>
<evidence type="ECO:0000256" key="2">
    <source>
        <dbReference type="SAM" id="Phobius"/>
    </source>
</evidence>
<feature type="transmembrane region" description="Helical" evidence="2">
    <location>
        <begin position="7"/>
        <end position="25"/>
    </location>
</feature>
<keyword evidence="1" id="KW-1003">Cell membrane</keyword>
<protein>
    <recommendedName>
        <fullName evidence="1">Protein DltD</fullName>
    </recommendedName>
</protein>
<dbReference type="InterPro" id="IPR023896">
    <property type="entry name" value="LTA_DltD"/>
</dbReference>
<comment type="similarity">
    <text evidence="1">Belongs to the DltD family.</text>
</comment>
<evidence type="ECO:0000313" key="3">
    <source>
        <dbReference type="EMBL" id="MBW6408709.1"/>
    </source>
</evidence>